<dbReference type="AlphaFoldDB" id="A0AAN7RV55"/>
<name>A0AAN7RV55_MYCAM</name>
<reference evidence="1 2" key="1">
    <citation type="journal article" date="2023" name="J. Hered.">
        <title>Chromosome-level genome of the wood stork (Mycteria americana) provides insight into avian chromosome evolution.</title>
        <authorList>
            <person name="Flamio R. Jr."/>
            <person name="Ramstad K.M."/>
        </authorList>
    </citation>
    <scope>NUCLEOTIDE SEQUENCE [LARGE SCALE GENOMIC DNA]</scope>
    <source>
        <strain evidence="1">JAX WOST 10</strain>
    </source>
</reference>
<sequence length="590" mass="66285">MLKKTPRSVKKEGEEVLQVLEQRFAAARGGPHTRAGGYLEEAVTLWEACAGAGSWQDLWTHGERSLHWRRFAGRTCDPAGDPRWSSLFLKDCAPWKGLMLEQFVKNCRPWEGLTLEKFVEKCLLALLAYQAMIISMKCHGNKGEEREEKVDRTRGNGLKLRQGRFRLDIRKFFSTERVIKHWNRLPREVVESPSLEVFKGRLDESKKHFCDSLQPAELLSKAMISKGVEGYWIMGRLIKANQLTLTTMTLAVYPRVLLGLPAKQPQFPQLLLIRLLLQTLHQLRCPSLDMLQHLKVSLVMRGPKPNTVFELQPHQCRVQGHDPFPSPAGHTIFGTSQDAVDLLGHLSTLLAHVQPAVNQHPQVLFCWAAFQPLFPKPVALHGVVVTQVQDLALGLVEPHTIGLGLSIQPVQIPLQSLPTLKQINTPAQERKKDTQSPQLAQDLDISVVFAGTVEQLTVLGLAQIHMHIKLVSGYYLLHPAMCWLLQPDSLRQFNTLNQNVRKEPLYAEHDAIWSGIALGPGGVSCPSRVPSQLLVPPSPLAGTGGLTGRFDSVAQRKTDKRFKEIVPSFISDIYHRRLLWRLEPAAPPLR</sequence>
<keyword evidence="2" id="KW-1185">Reference proteome</keyword>
<evidence type="ECO:0000313" key="2">
    <source>
        <dbReference type="Proteomes" id="UP001333110"/>
    </source>
</evidence>
<evidence type="ECO:0000313" key="1">
    <source>
        <dbReference type="EMBL" id="KAK4809986.1"/>
    </source>
</evidence>
<comment type="caution">
    <text evidence="1">The sequence shown here is derived from an EMBL/GenBank/DDBJ whole genome shotgun (WGS) entry which is preliminary data.</text>
</comment>
<protein>
    <submittedName>
        <fullName evidence="1">Uncharacterized protein</fullName>
    </submittedName>
</protein>
<dbReference type="EMBL" id="JAUNZN010000019">
    <property type="protein sequence ID" value="KAK4809986.1"/>
    <property type="molecule type" value="Genomic_DNA"/>
</dbReference>
<gene>
    <name evidence="1" type="ORF">QYF61_004438</name>
</gene>
<dbReference type="Proteomes" id="UP001333110">
    <property type="component" value="Unassembled WGS sequence"/>
</dbReference>
<proteinExistence type="predicted"/>
<accession>A0AAN7RV55</accession>
<organism evidence="1 2">
    <name type="scientific">Mycteria americana</name>
    <name type="common">Wood stork</name>
    <dbReference type="NCBI Taxonomy" id="33587"/>
    <lineage>
        <taxon>Eukaryota</taxon>
        <taxon>Metazoa</taxon>
        <taxon>Chordata</taxon>
        <taxon>Craniata</taxon>
        <taxon>Vertebrata</taxon>
        <taxon>Euteleostomi</taxon>
        <taxon>Archelosauria</taxon>
        <taxon>Archosauria</taxon>
        <taxon>Dinosauria</taxon>
        <taxon>Saurischia</taxon>
        <taxon>Theropoda</taxon>
        <taxon>Coelurosauria</taxon>
        <taxon>Aves</taxon>
        <taxon>Neognathae</taxon>
        <taxon>Neoaves</taxon>
        <taxon>Aequornithes</taxon>
        <taxon>Ciconiiformes</taxon>
        <taxon>Ciconiidae</taxon>
        <taxon>Mycteria</taxon>
    </lineage>
</organism>